<organism evidence="2 3">
    <name type="scientific">Symbiodinium pilosum</name>
    <name type="common">Dinoflagellate</name>
    <dbReference type="NCBI Taxonomy" id="2952"/>
    <lineage>
        <taxon>Eukaryota</taxon>
        <taxon>Sar</taxon>
        <taxon>Alveolata</taxon>
        <taxon>Dinophyceae</taxon>
        <taxon>Suessiales</taxon>
        <taxon>Symbiodiniaceae</taxon>
        <taxon>Symbiodinium</taxon>
    </lineage>
</organism>
<protein>
    <submittedName>
        <fullName evidence="2">Uncharacterized protein</fullName>
    </submittedName>
</protein>
<evidence type="ECO:0000256" key="1">
    <source>
        <dbReference type="SAM" id="MobiDB-lite"/>
    </source>
</evidence>
<dbReference type="Proteomes" id="UP000649617">
    <property type="component" value="Unassembled WGS sequence"/>
</dbReference>
<reference evidence="2" key="1">
    <citation type="submission" date="2021-02" db="EMBL/GenBank/DDBJ databases">
        <authorList>
            <person name="Dougan E. K."/>
            <person name="Rhodes N."/>
            <person name="Thang M."/>
            <person name="Chan C."/>
        </authorList>
    </citation>
    <scope>NUCLEOTIDE SEQUENCE</scope>
</reference>
<proteinExistence type="predicted"/>
<accession>A0A812S590</accession>
<evidence type="ECO:0000313" key="2">
    <source>
        <dbReference type="EMBL" id="CAE7462347.1"/>
    </source>
</evidence>
<keyword evidence="3" id="KW-1185">Reference proteome</keyword>
<feature type="region of interest" description="Disordered" evidence="1">
    <location>
        <begin position="1"/>
        <end position="63"/>
    </location>
</feature>
<dbReference type="EMBL" id="CAJNIZ010022536">
    <property type="protein sequence ID" value="CAE7462347.1"/>
    <property type="molecule type" value="Genomic_DNA"/>
</dbReference>
<evidence type="ECO:0000313" key="3">
    <source>
        <dbReference type="Proteomes" id="UP000649617"/>
    </source>
</evidence>
<feature type="non-terminal residue" evidence="2">
    <location>
        <position position="1"/>
    </location>
</feature>
<gene>
    <name evidence="2" type="ORF">SPIL2461_LOCUS11563</name>
</gene>
<comment type="caution">
    <text evidence="2">The sequence shown here is derived from an EMBL/GenBank/DDBJ whole genome shotgun (WGS) entry which is preliminary data.</text>
</comment>
<feature type="non-terminal residue" evidence="2">
    <location>
        <position position="63"/>
    </location>
</feature>
<sequence>GSEGTPPSRDPGVSVAVQANFDPPVPASAPPSVRRPLGNLAPEKVSKDEDDAEAETAAGSFSE</sequence>
<dbReference type="AlphaFoldDB" id="A0A812S590"/>
<name>A0A812S590_SYMPI</name>